<dbReference type="EMBL" id="AP017470">
    <property type="protein sequence ID" value="BBB32613.1"/>
    <property type="molecule type" value="Genomic_DNA"/>
</dbReference>
<evidence type="ECO:0000256" key="1">
    <source>
        <dbReference type="ARBA" id="ARBA00023015"/>
    </source>
</evidence>
<reference evidence="5 6" key="1">
    <citation type="journal article" date="2012" name="Extremophiles">
        <title>Thermotomaculum hydrothermale gen. nov., sp. nov., a novel heterotrophic thermophile within the phylum Acidobacteria from a deep-sea hydrothermal vent chimney in the Southern Okinawa Trough.</title>
        <authorList>
            <person name="Izumi H."/>
            <person name="Nunoura T."/>
            <person name="Miyazaki M."/>
            <person name="Mino S."/>
            <person name="Toki T."/>
            <person name="Takai K."/>
            <person name="Sako Y."/>
            <person name="Sawabe T."/>
            <person name="Nakagawa S."/>
        </authorList>
    </citation>
    <scope>NUCLEOTIDE SEQUENCE [LARGE SCALE GENOMIC DNA]</scope>
    <source>
        <strain evidence="5 6">AC55</strain>
    </source>
</reference>
<accession>A0A7R6PF68</accession>
<dbReference type="KEGG" id="thyd:TTHT_1075"/>
<dbReference type="InterPro" id="IPR036390">
    <property type="entry name" value="WH_DNA-bd_sf"/>
</dbReference>
<dbReference type="RefSeq" id="WP_201328966.1">
    <property type="nucleotide sequence ID" value="NZ_AP017470.1"/>
</dbReference>
<evidence type="ECO:0000313" key="6">
    <source>
        <dbReference type="Proteomes" id="UP000595564"/>
    </source>
</evidence>
<dbReference type="PROSITE" id="PS50987">
    <property type="entry name" value="HTH_ARSR_2"/>
    <property type="match status" value="1"/>
</dbReference>
<dbReference type="GO" id="GO:0003677">
    <property type="term" value="F:DNA binding"/>
    <property type="evidence" value="ECO:0007669"/>
    <property type="project" value="UniProtKB-KW"/>
</dbReference>
<dbReference type="Gene3D" id="1.10.10.10">
    <property type="entry name" value="Winged helix-like DNA-binding domain superfamily/Winged helix DNA-binding domain"/>
    <property type="match status" value="1"/>
</dbReference>
<keyword evidence="6" id="KW-1185">Reference proteome</keyword>
<dbReference type="Proteomes" id="UP000595564">
    <property type="component" value="Chromosome"/>
</dbReference>
<keyword evidence="1" id="KW-0805">Transcription regulation</keyword>
<protein>
    <submittedName>
        <fullName evidence="5">ArsR family transcriptional regulator</fullName>
    </submittedName>
</protein>
<keyword evidence="2" id="KW-0238">DNA-binding</keyword>
<keyword evidence="3" id="KW-0804">Transcription</keyword>
<dbReference type="PANTHER" id="PTHR33154">
    <property type="entry name" value="TRANSCRIPTIONAL REGULATOR, ARSR FAMILY"/>
    <property type="match status" value="1"/>
</dbReference>
<organism evidence="5 6">
    <name type="scientific">Thermotomaculum hydrothermale</name>
    <dbReference type="NCBI Taxonomy" id="981385"/>
    <lineage>
        <taxon>Bacteria</taxon>
        <taxon>Pseudomonadati</taxon>
        <taxon>Acidobacteriota</taxon>
        <taxon>Holophagae</taxon>
        <taxon>Thermotomaculales</taxon>
        <taxon>Thermotomaculaceae</taxon>
        <taxon>Thermotomaculum</taxon>
    </lineage>
</organism>
<evidence type="ECO:0000256" key="2">
    <source>
        <dbReference type="ARBA" id="ARBA00023125"/>
    </source>
</evidence>
<sequence>MKEKEKFKSELLANIMKALAHPTRAFIVLELERKELCVCDLTEKIDADVSTVSKHLSVLKKAGIVKSEKRGLQFFYSLVTPCVLNFFLCVEEKLKRDLKRKSDFLEE</sequence>
<name>A0A7R6PF68_9BACT</name>
<proteinExistence type="predicted"/>
<dbReference type="InterPro" id="IPR036388">
    <property type="entry name" value="WH-like_DNA-bd_sf"/>
</dbReference>
<evidence type="ECO:0000256" key="3">
    <source>
        <dbReference type="ARBA" id="ARBA00023163"/>
    </source>
</evidence>
<dbReference type="SMART" id="SM00418">
    <property type="entry name" value="HTH_ARSR"/>
    <property type="match status" value="1"/>
</dbReference>
<dbReference type="Pfam" id="PF01022">
    <property type="entry name" value="HTH_5"/>
    <property type="match status" value="1"/>
</dbReference>
<dbReference type="SUPFAM" id="SSF46785">
    <property type="entry name" value="Winged helix' DNA-binding domain"/>
    <property type="match status" value="1"/>
</dbReference>
<feature type="domain" description="HTH arsR-type" evidence="4">
    <location>
        <begin position="4"/>
        <end position="98"/>
    </location>
</feature>
<gene>
    <name evidence="5" type="ORF">TTHT_1075</name>
</gene>
<evidence type="ECO:0000259" key="4">
    <source>
        <dbReference type="PROSITE" id="PS50987"/>
    </source>
</evidence>
<dbReference type="GO" id="GO:0003700">
    <property type="term" value="F:DNA-binding transcription factor activity"/>
    <property type="evidence" value="ECO:0007669"/>
    <property type="project" value="InterPro"/>
</dbReference>
<dbReference type="InterPro" id="IPR001845">
    <property type="entry name" value="HTH_ArsR_DNA-bd_dom"/>
</dbReference>
<dbReference type="InterPro" id="IPR051081">
    <property type="entry name" value="HTH_MetalResp_TranReg"/>
</dbReference>
<dbReference type="AlphaFoldDB" id="A0A7R6PF68"/>
<dbReference type="PRINTS" id="PR00778">
    <property type="entry name" value="HTHARSR"/>
</dbReference>
<dbReference type="InterPro" id="IPR011991">
    <property type="entry name" value="ArsR-like_HTH"/>
</dbReference>
<evidence type="ECO:0000313" key="5">
    <source>
        <dbReference type="EMBL" id="BBB32613.1"/>
    </source>
</evidence>
<dbReference type="CDD" id="cd00090">
    <property type="entry name" value="HTH_ARSR"/>
    <property type="match status" value="1"/>
</dbReference>
<dbReference type="NCBIfam" id="NF033788">
    <property type="entry name" value="HTH_metalloreg"/>
    <property type="match status" value="1"/>
</dbReference>
<dbReference type="PANTHER" id="PTHR33154:SF33">
    <property type="entry name" value="TRANSCRIPTIONAL REPRESSOR SDPR"/>
    <property type="match status" value="1"/>
</dbReference>